<evidence type="ECO:0000313" key="3">
    <source>
        <dbReference type="Proteomes" id="UP001530315"/>
    </source>
</evidence>
<feature type="compositionally biased region" description="Gly residues" evidence="1">
    <location>
        <begin position="98"/>
        <end position="111"/>
    </location>
</feature>
<organism evidence="2 3">
    <name type="scientific">Stephanodiscus triporus</name>
    <dbReference type="NCBI Taxonomy" id="2934178"/>
    <lineage>
        <taxon>Eukaryota</taxon>
        <taxon>Sar</taxon>
        <taxon>Stramenopiles</taxon>
        <taxon>Ochrophyta</taxon>
        <taxon>Bacillariophyta</taxon>
        <taxon>Coscinodiscophyceae</taxon>
        <taxon>Thalassiosirophycidae</taxon>
        <taxon>Stephanodiscales</taxon>
        <taxon>Stephanodiscaceae</taxon>
        <taxon>Stephanodiscus</taxon>
    </lineage>
</organism>
<proteinExistence type="predicted"/>
<feature type="region of interest" description="Disordered" evidence="1">
    <location>
        <begin position="46"/>
        <end position="131"/>
    </location>
</feature>
<feature type="compositionally biased region" description="Low complexity" evidence="1">
    <location>
        <begin position="57"/>
        <end position="78"/>
    </location>
</feature>
<protein>
    <submittedName>
        <fullName evidence="2">Uncharacterized protein</fullName>
    </submittedName>
</protein>
<accession>A0ABD3NEI6</accession>
<dbReference type="Proteomes" id="UP001530315">
    <property type="component" value="Unassembled WGS sequence"/>
</dbReference>
<dbReference type="EMBL" id="JALLAZ020001499">
    <property type="protein sequence ID" value="KAL3773954.1"/>
    <property type="molecule type" value="Genomic_DNA"/>
</dbReference>
<reference evidence="2 3" key="1">
    <citation type="submission" date="2024-10" db="EMBL/GenBank/DDBJ databases">
        <title>Updated reference genomes for cyclostephanoid diatoms.</title>
        <authorList>
            <person name="Roberts W.R."/>
            <person name="Alverson A.J."/>
        </authorList>
    </citation>
    <scope>NUCLEOTIDE SEQUENCE [LARGE SCALE GENOMIC DNA]</scope>
    <source>
        <strain evidence="2 3">AJA276-08</strain>
    </source>
</reference>
<keyword evidence="3" id="KW-1185">Reference proteome</keyword>
<dbReference type="AlphaFoldDB" id="A0ABD3NEI6"/>
<comment type="caution">
    <text evidence="2">The sequence shown here is derived from an EMBL/GenBank/DDBJ whole genome shotgun (WGS) entry which is preliminary data.</text>
</comment>
<sequence>MRDRHSRSSAPPSSLAPPKTAAAAAFVVAIAFLLASHHATTTIAAFQLPPRHRQSRRPVPSSSSLSTASSGPGPDSGPEPVTRRKGSSPASASSSSAGGFGFGFGGGGNDGGGRRRRARSLSGGRGVAPGSGTRALAASANCFDRIRGACGKDATSDVYVRSPSNDPGLYWFVGKVVRVIDDVANSPSSTSTSSTSFLAGEVYPTASEAVLSQKRLILEYAKNELRPQNMGGPYSNDLELWIAPGDSEMDVVRNKVTLVRVVGSSRDLRDGFDVDDVGYNPEIYVGDEKEKGGLRVVRDSEGRPVKPVFDITV</sequence>
<name>A0ABD3NEI6_9STRA</name>
<evidence type="ECO:0000313" key="2">
    <source>
        <dbReference type="EMBL" id="KAL3773954.1"/>
    </source>
</evidence>
<evidence type="ECO:0000256" key="1">
    <source>
        <dbReference type="SAM" id="MobiDB-lite"/>
    </source>
</evidence>
<gene>
    <name evidence="2" type="ORF">ACHAW5_010851</name>
</gene>
<feature type="compositionally biased region" description="Low complexity" evidence="1">
    <location>
        <begin position="87"/>
        <end position="97"/>
    </location>
</feature>